<dbReference type="Proteomes" id="UP000224634">
    <property type="component" value="Unassembled WGS sequence"/>
</dbReference>
<dbReference type="Gene3D" id="3.50.50.60">
    <property type="entry name" value="FAD/NAD(P)-binding domain"/>
    <property type="match status" value="1"/>
</dbReference>
<accession>A0A2B7XWA8</accession>
<name>A0A2B7XWA8_POLH7</name>
<evidence type="ECO:0000313" key="8">
    <source>
        <dbReference type="EMBL" id="PGH12787.1"/>
    </source>
</evidence>
<dbReference type="STRING" id="1447883.A0A2B7XWA8"/>
<evidence type="ECO:0000256" key="2">
    <source>
        <dbReference type="ARBA" id="ARBA00010989"/>
    </source>
</evidence>
<keyword evidence="9" id="KW-1185">Reference proteome</keyword>
<dbReference type="GO" id="GO:0051698">
    <property type="term" value="F:saccharopine oxidase activity"/>
    <property type="evidence" value="ECO:0007669"/>
    <property type="project" value="TreeGrafter"/>
</dbReference>
<evidence type="ECO:0000256" key="4">
    <source>
        <dbReference type="ARBA" id="ARBA00022827"/>
    </source>
</evidence>
<comment type="caution">
    <text evidence="8">The sequence shown here is derived from an EMBL/GenBank/DDBJ whole genome shotgun (WGS) entry which is preliminary data.</text>
</comment>
<dbReference type="SUPFAM" id="SSF51905">
    <property type="entry name" value="FAD/NAD(P)-binding domain"/>
    <property type="match status" value="1"/>
</dbReference>
<keyword evidence="4" id="KW-0274">FAD</keyword>
<dbReference type="OrthoDB" id="2219495at2759"/>
<protein>
    <recommendedName>
        <fullName evidence="7">FAD dependent oxidoreductase domain-containing protein</fullName>
    </recommendedName>
</protein>
<comment type="similarity">
    <text evidence="2">Belongs to the MSOX/MTOX family.</text>
</comment>
<dbReference type="GO" id="GO:0050660">
    <property type="term" value="F:flavin adenine dinucleotide binding"/>
    <property type="evidence" value="ECO:0007669"/>
    <property type="project" value="InterPro"/>
</dbReference>
<dbReference type="PANTHER" id="PTHR10961">
    <property type="entry name" value="PEROXISOMAL SARCOSINE OXIDASE"/>
    <property type="match status" value="1"/>
</dbReference>
<evidence type="ECO:0000313" key="9">
    <source>
        <dbReference type="Proteomes" id="UP000224634"/>
    </source>
</evidence>
<evidence type="ECO:0000256" key="6">
    <source>
        <dbReference type="SAM" id="MobiDB-lite"/>
    </source>
</evidence>
<keyword evidence="3" id="KW-0285">Flavoprotein</keyword>
<organism evidence="8 9">
    <name type="scientific">Polytolypa hystricis (strain UAMH7299)</name>
    <dbReference type="NCBI Taxonomy" id="1447883"/>
    <lineage>
        <taxon>Eukaryota</taxon>
        <taxon>Fungi</taxon>
        <taxon>Dikarya</taxon>
        <taxon>Ascomycota</taxon>
        <taxon>Pezizomycotina</taxon>
        <taxon>Eurotiomycetes</taxon>
        <taxon>Eurotiomycetidae</taxon>
        <taxon>Onygenales</taxon>
        <taxon>Onygenales incertae sedis</taxon>
        <taxon>Polytolypa</taxon>
    </lineage>
</organism>
<dbReference type="GO" id="GO:0008115">
    <property type="term" value="F:sarcosine oxidase activity"/>
    <property type="evidence" value="ECO:0007669"/>
    <property type="project" value="TreeGrafter"/>
</dbReference>
<dbReference type="EMBL" id="PDNA01000113">
    <property type="protein sequence ID" value="PGH12787.1"/>
    <property type="molecule type" value="Genomic_DNA"/>
</dbReference>
<keyword evidence="5" id="KW-0560">Oxidoreductase</keyword>
<feature type="domain" description="FAD dependent oxidoreductase" evidence="7">
    <location>
        <begin position="5"/>
        <end position="384"/>
    </location>
</feature>
<feature type="region of interest" description="Disordered" evidence="6">
    <location>
        <begin position="393"/>
        <end position="418"/>
    </location>
</feature>
<evidence type="ECO:0000259" key="7">
    <source>
        <dbReference type="Pfam" id="PF01266"/>
    </source>
</evidence>
<dbReference type="AlphaFoldDB" id="A0A2B7XWA8"/>
<dbReference type="PANTHER" id="PTHR10961:SF37">
    <property type="entry name" value="FAD DEPENDENT OXIDOREDUCTASE DOMAIN-CONTAINING PROTEIN"/>
    <property type="match status" value="1"/>
</dbReference>
<feature type="compositionally biased region" description="Basic and acidic residues" evidence="6">
    <location>
        <begin position="395"/>
        <end position="409"/>
    </location>
</feature>
<dbReference type="InterPro" id="IPR036188">
    <property type="entry name" value="FAD/NAD-bd_sf"/>
</dbReference>
<gene>
    <name evidence="8" type="ORF">AJ80_06611</name>
</gene>
<evidence type="ECO:0000256" key="5">
    <source>
        <dbReference type="ARBA" id="ARBA00023002"/>
    </source>
</evidence>
<evidence type="ECO:0000256" key="1">
    <source>
        <dbReference type="ARBA" id="ARBA00001974"/>
    </source>
</evidence>
<dbReference type="Gene3D" id="3.30.9.10">
    <property type="entry name" value="D-Amino Acid Oxidase, subunit A, domain 2"/>
    <property type="match status" value="1"/>
</dbReference>
<evidence type="ECO:0000256" key="3">
    <source>
        <dbReference type="ARBA" id="ARBA00022630"/>
    </source>
</evidence>
<dbReference type="Pfam" id="PF01266">
    <property type="entry name" value="DAO"/>
    <property type="match status" value="1"/>
</dbReference>
<proteinExistence type="inferred from homology"/>
<dbReference type="InterPro" id="IPR045170">
    <property type="entry name" value="MTOX"/>
</dbReference>
<comment type="cofactor">
    <cofactor evidence="1">
        <name>FAD</name>
        <dbReference type="ChEBI" id="CHEBI:57692"/>
    </cofactor>
</comment>
<dbReference type="InterPro" id="IPR006076">
    <property type="entry name" value="FAD-dep_OxRdtase"/>
</dbReference>
<reference evidence="8 9" key="1">
    <citation type="submission" date="2017-10" db="EMBL/GenBank/DDBJ databases">
        <title>Comparative genomics in systemic dimorphic fungi from Ajellomycetaceae.</title>
        <authorList>
            <person name="Munoz J.F."/>
            <person name="Mcewen J.G."/>
            <person name="Clay O.K."/>
            <person name="Cuomo C.A."/>
        </authorList>
    </citation>
    <scope>NUCLEOTIDE SEQUENCE [LARGE SCALE GENOMIC DNA]</scope>
    <source>
        <strain evidence="8 9">UAMH7299</strain>
    </source>
</reference>
<sequence length="418" mass="46264">MESEILIIGAGIFGVSTAYHLSLTHPDPSRVTILDVAPHPAPRAASTDMNKIIRADYTSRFYMELAYEAMDVWEKLPIFTEAGVFHRTGWVLFDSKGDGKGASIRKRFRASSRADPTVDFTVEGAQTKWNGVLSQTSLEELEPAYANPAAGWADADDALKLLLDEAIRRKVRYEVGEVHRLILGENGISGVWTTDGTVYTAHKYLLATGAWTSQLMSPLEDELGLPDIERVESQLTAYACCVAHLRLSPDEAKLYEQLPVVVFGNRGELLPVKSNLLKLNCSRVYNVVTTETGHKVSFPLNHDQSIIPEATKQESLSLIKSWLPQLLENGRQVDTWRLCWDSLSPDNNMLITQHPNPKVSNLYFAAAGSAHSFKFLPVIGKYVVNVLDGTGNGEEGDHRWSWKAPEERTSPAGCAQPS</sequence>